<protein>
    <submittedName>
        <fullName evidence="1">Uncharacterized protein</fullName>
    </submittedName>
</protein>
<dbReference type="AlphaFoldDB" id="A0A2P2MBR4"/>
<evidence type="ECO:0000313" key="1">
    <source>
        <dbReference type="EMBL" id="MBX27653.1"/>
    </source>
</evidence>
<organism evidence="1">
    <name type="scientific">Rhizophora mucronata</name>
    <name type="common">Asiatic mangrove</name>
    <dbReference type="NCBI Taxonomy" id="61149"/>
    <lineage>
        <taxon>Eukaryota</taxon>
        <taxon>Viridiplantae</taxon>
        <taxon>Streptophyta</taxon>
        <taxon>Embryophyta</taxon>
        <taxon>Tracheophyta</taxon>
        <taxon>Spermatophyta</taxon>
        <taxon>Magnoliopsida</taxon>
        <taxon>eudicotyledons</taxon>
        <taxon>Gunneridae</taxon>
        <taxon>Pentapetalae</taxon>
        <taxon>rosids</taxon>
        <taxon>fabids</taxon>
        <taxon>Malpighiales</taxon>
        <taxon>Rhizophoraceae</taxon>
        <taxon>Rhizophora</taxon>
    </lineage>
</organism>
<accession>A0A2P2MBR4</accession>
<sequence>MVYWDCCKSSKSSINASNNLMDLACKPLICHPKIKLKA</sequence>
<name>A0A2P2MBR4_RHIMU</name>
<reference evidence="1" key="1">
    <citation type="submission" date="2018-02" db="EMBL/GenBank/DDBJ databases">
        <title>Rhizophora mucronata_Transcriptome.</title>
        <authorList>
            <person name="Meera S.P."/>
            <person name="Sreeshan A."/>
            <person name="Augustine A."/>
        </authorList>
    </citation>
    <scope>NUCLEOTIDE SEQUENCE</scope>
    <source>
        <tissue evidence="1">Leaf</tissue>
    </source>
</reference>
<proteinExistence type="predicted"/>
<dbReference type="EMBL" id="GGEC01047169">
    <property type="protein sequence ID" value="MBX27653.1"/>
    <property type="molecule type" value="Transcribed_RNA"/>
</dbReference>